<gene>
    <name evidence="1" type="ORF">GCM10009654_55590</name>
</gene>
<organism evidence="1 2">
    <name type="scientific">Streptomyces hebeiensis</name>
    <dbReference type="NCBI Taxonomy" id="229486"/>
    <lineage>
        <taxon>Bacteria</taxon>
        <taxon>Bacillati</taxon>
        <taxon>Actinomycetota</taxon>
        <taxon>Actinomycetes</taxon>
        <taxon>Kitasatosporales</taxon>
        <taxon>Streptomycetaceae</taxon>
        <taxon>Streptomyces</taxon>
    </lineage>
</organism>
<sequence>MCGVCGRPATGWPERVAPLGPGGTVARHRAVRRLLAGTRTAARPWPGGGWQFTDRAGRLRHCPGLEALWAAVGSAAGPVVVPDPRDEDGVHTLPGPDTGTADPHALVVWTAAALHAGPAAPWLVVRAAGWRMAAGCVDGVPGRAPRVTAARCAGAGLTVEAPGGARSLAEQLAAHLAELSVRPPSGTF</sequence>
<reference evidence="2" key="1">
    <citation type="journal article" date="2019" name="Int. J. Syst. Evol. Microbiol.">
        <title>The Global Catalogue of Microorganisms (GCM) 10K type strain sequencing project: providing services to taxonomists for standard genome sequencing and annotation.</title>
        <authorList>
            <consortium name="The Broad Institute Genomics Platform"/>
            <consortium name="The Broad Institute Genome Sequencing Center for Infectious Disease"/>
            <person name="Wu L."/>
            <person name="Ma J."/>
        </authorList>
    </citation>
    <scope>NUCLEOTIDE SEQUENCE [LARGE SCALE GENOMIC DNA]</scope>
    <source>
        <strain evidence="2">JCM 12696</strain>
    </source>
</reference>
<name>A0ABP4FM11_9ACTN</name>
<protein>
    <submittedName>
        <fullName evidence="1">Uncharacterized protein</fullName>
    </submittedName>
</protein>
<dbReference type="Proteomes" id="UP001501371">
    <property type="component" value="Unassembled WGS sequence"/>
</dbReference>
<dbReference type="EMBL" id="BAAAKV010000062">
    <property type="protein sequence ID" value="GAA1191033.1"/>
    <property type="molecule type" value="Genomic_DNA"/>
</dbReference>
<accession>A0ABP4FM11</accession>
<evidence type="ECO:0000313" key="2">
    <source>
        <dbReference type="Proteomes" id="UP001501371"/>
    </source>
</evidence>
<comment type="caution">
    <text evidence="1">The sequence shown here is derived from an EMBL/GenBank/DDBJ whole genome shotgun (WGS) entry which is preliminary data.</text>
</comment>
<evidence type="ECO:0000313" key="1">
    <source>
        <dbReference type="EMBL" id="GAA1191033.1"/>
    </source>
</evidence>
<proteinExistence type="predicted"/>
<keyword evidence="2" id="KW-1185">Reference proteome</keyword>